<comment type="caution">
    <text evidence="1">The sequence shown here is derived from an EMBL/GenBank/DDBJ whole genome shotgun (WGS) entry which is preliminary data.</text>
</comment>
<dbReference type="Gene3D" id="1.25.40.10">
    <property type="entry name" value="Tetratricopeptide repeat domain"/>
    <property type="match status" value="2"/>
</dbReference>
<dbReference type="InterPro" id="IPR019734">
    <property type="entry name" value="TPR_rpt"/>
</dbReference>
<evidence type="ECO:0000313" key="2">
    <source>
        <dbReference type="Proteomes" id="UP000031036"/>
    </source>
</evidence>
<dbReference type="Pfam" id="PF13181">
    <property type="entry name" value="TPR_8"/>
    <property type="match status" value="1"/>
</dbReference>
<sequence length="389" mass="44250">MRSEAHSALRILRSATSRFAIDEPSPHIVGLLFGILSECHLAIGQHHNARKWARKQLKIAIGISSRTLEAEALRNMSNICEAIEDHKNALALWIKYDQLVQEDTLQVRLDSLKCLANLNESCAKISEAEQVLQKRLTLAKKVASPSLIIDSHSDLIRFYRRQKNEVERKRHFEAVRQIFNENNMSLRESVVLDNSADFAFDGGDFEEALDLYEKCLMLVQEEGDVHREAEICSKLAAAHWKLFHSSEAIAYYEHSLAVYQQLANLRAMMCIYSDTAKIHQSRNALQECHSCLRYCLTLAGFLGDDDAKLDALLRIGRVLLKEGMFAQAKKVLSKALNLASVKQQRRELGLIYGYLAECYIGFCNKRKARFYFNYCRKGFACLADGPISQ</sequence>
<reference evidence="1 2" key="1">
    <citation type="submission" date="2014-11" db="EMBL/GenBank/DDBJ databases">
        <title>Genetic blueprint of the zoonotic pathogen Toxocara canis.</title>
        <authorList>
            <person name="Zhu X.-Q."/>
            <person name="Korhonen P.K."/>
            <person name="Cai H."/>
            <person name="Young N.D."/>
            <person name="Nejsum P."/>
            <person name="von Samson-Himmelstjerna G."/>
            <person name="Boag P.R."/>
            <person name="Tan P."/>
            <person name="Li Q."/>
            <person name="Min J."/>
            <person name="Yang Y."/>
            <person name="Wang X."/>
            <person name="Fang X."/>
            <person name="Hall R.S."/>
            <person name="Hofmann A."/>
            <person name="Sternberg P.W."/>
            <person name="Jex A.R."/>
            <person name="Gasser R.B."/>
        </authorList>
    </citation>
    <scope>NUCLEOTIDE SEQUENCE [LARGE SCALE GENOMIC DNA]</scope>
    <source>
        <strain evidence="1">PN_DK_2014</strain>
    </source>
</reference>
<keyword evidence="2" id="KW-1185">Reference proteome</keyword>
<name>A0A0B2VTH2_TOXCA</name>
<accession>A0A0B2VTH2</accession>
<protein>
    <submittedName>
        <fullName evidence="1">Tetratricopeptide repeat protein 28</fullName>
    </submittedName>
</protein>
<dbReference type="InterPro" id="IPR011990">
    <property type="entry name" value="TPR-like_helical_dom_sf"/>
</dbReference>
<dbReference type="STRING" id="6265.A0A0B2VTH2"/>
<proteinExistence type="predicted"/>
<organism evidence="1 2">
    <name type="scientific">Toxocara canis</name>
    <name type="common">Canine roundworm</name>
    <dbReference type="NCBI Taxonomy" id="6265"/>
    <lineage>
        <taxon>Eukaryota</taxon>
        <taxon>Metazoa</taxon>
        <taxon>Ecdysozoa</taxon>
        <taxon>Nematoda</taxon>
        <taxon>Chromadorea</taxon>
        <taxon>Rhabditida</taxon>
        <taxon>Spirurina</taxon>
        <taxon>Ascaridomorpha</taxon>
        <taxon>Ascaridoidea</taxon>
        <taxon>Toxocaridae</taxon>
        <taxon>Toxocara</taxon>
    </lineage>
</organism>
<dbReference type="Proteomes" id="UP000031036">
    <property type="component" value="Unassembled WGS sequence"/>
</dbReference>
<dbReference type="Pfam" id="PF13424">
    <property type="entry name" value="TPR_12"/>
    <property type="match status" value="1"/>
</dbReference>
<dbReference type="SUPFAM" id="SSF48452">
    <property type="entry name" value="TPR-like"/>
    <property type="match status" value="1"/>
</dbReference>
<dbReference type="OrthoDB" id="626167at2759"/>
<dbReference type="PANTHER" id="PTHR10098">
    <property type="entry name" value="RAPSYN-RELATED"/>
    <property type="match status" value="1"/>
</dbReference>
<dbReference type="SMART" id="SM00028">
    <property type="entry name" value="TPR"/>
    <property type="match status" value="5"/>
</dbReference>
<dbReference type="AlphaFoldDB" id="A0A0B2VTH2"/>
<dbReference type="EMBL" id="JPKZ01000517">
    <property type="protein sequence ID" value="KHN86826.1"/>
    <property type="molecule type" value="Genomic_DNA"/>
</dbReference>
<gene>
    <name evidence="1" type="primary">TTC28</name>
    <name evidence="1" type="ORF">Tcan_07824</name>
</gene>
<evidence type="ECO:0000313" key="1">
    <source>
        <dbReference type="EMBL" id="KHN86826.1"/>
    </source>
</evidence>